<dbReference type="EMBL" id="ML977559">
    <property type="protein sequence ID" value="KAF2006586.1"/>
    <property type="molecule type" value="Genomic_DNA"/>
</dbReference>
<name>A0A6A5X2U7_9PLEO</name>
<proteinExistence type="predicted"/>
<dbReference type="OrthoDB" id="3799884at2759"/>
<sequence>MDATSRTLPGPAPRTVHELRERISSKRCTCEDISKNAKPCKHPHKKVFEVCNNKARIDRSYDAVELADQVIYFIESAGVEESRDQVQRIALQELKDMARFGWIDGKREVFRRLGWKNGKNSVSPYDMEMLIECLNELFFGSTLGVLFKWVEGLRDSDGRELYGCCSFMEDHILIRMDATFFDNIPNIPGKYYGRALSRLGTLLHEMLHAFFQQYACVDCARVKLGFGGHGLAWQMAGNKLEKVASQLFNAPIDLSRFNSYRCDWQHLQELPCGHWLDAWDWKEDLLRERVEDTETK</sequence>
<keyword evidence="2" id="KW-1185">Reference proteome</keyword>
<evidence type="ECO:0008006" key="3">
    <source>
        <dbReference type="Google" id="ProtNLM"/>
    </source>
</evidence>
<organism evidence="1 2">
    <name type="scientific">Amniculicola lignicola CBS 123094</name>
    <dbReference type="NCBI Taxonomy" id="1392246"/>
    <lineage>
        <taxon>Eukaryota</taxon>
        <taxon>Fungi</taxon>
        <taxon>Dikarya</taxon>
        <taxon>Ascomycota</taxon>
        <taxon>Pezizomycotina</taxon>
        <taxon>Dothideomycetes</taxon>
        <taxon>Pleosporomycetidae</taxon>
        <taxon>Pleosporales</taxon>
        <taxon>Amniculicolaceae</taxon>
        <taxon>Amniculicola</taxon>
    </lineage>
</organism>
<gene>
    <name evidence="1" type="ORF">P154DRAFT_569971</name>
</gene>
<evidence type="ECO:0000313" key="2">
    <source>
        <dbReference type="Proteomes" id="UP000799779"/>
    </source>
</evidence>
<dbReference type="AlphaFoldDB" id="A0A6A5X2U7"/>
<dbReference type="Proteomes" id="UP000799779">
    <property type="component" value="Unassembled WGS sequence"/>
</dbReference>
<evidence type="ECO:0000313" key="1">
    <source>
        <dbReference type="EMBL" id="KAF2006586.1"/>
    </source>
</evidence>
<accession>A0A6A5X2U7</accession>
<protein>
    <recommendedName>
        <fullName evidence="3">SprT-like domain-containing protein</fullName>
    </recommendedName>
</protein>
<reference evidence="1" key="1">
    <citation type="journal article" date="2020" name="Stud. Mycol.">
        <title>101 Dothideomycetes genomes: a test case for predicting lifestyles and emergence of pathogens.</title>
        <authorList>
            <person name="Haridas S."/>
            <person name="Albert R."/>
            <person name="Binder M."/>
            <person name="Bloem J."/>
            <person name="Labutti K."/>
            <person name="Salamov A."/>
            <person name="Andreopoulos B."/>
            <person name="Baker S."/>
            <person name="Barry K."/>
            <person name="Bills G."/>
            <person name="Bluhm B."/>
            <person name="Cannon C."/>
            <person name="Castanera R."/>
            <person name="Culley D."/>
            <person name="Daum C."/>
            <person name="Ezra D."/>
            <person name="Gonzalez J."/>
            <person name="Henrissat B."/>
            <person name="Kuo A."/>
            <person name="Liang C."/>
            <person name="Lipzen A."/>
            <person name="Lutzoni F."/>
            <person name="Magnuson J."/>
            <person name="Mondo S."/>
            <person name="Nolan M."/>
            <person name="Ohm R."/>
            <person name="Pangilinan J."/>
            <person name="Park H.-J."/>
            <person name="Ramirez L."/>
            <person name="Alfaro M."/>
            <person name="Sun H."/>
            <person name="Tritt A."/>
            <person name="Yoshinaga Y."/>
            <person name="Zwiers L.-H."/>
            <person name="Turgeon B."/>
            <person name="Goodwin S."/>
            <person name="Spatafora J."/>
            <person name="Crous P."/>
            <person name="Grigoriev I."/>
        </authorList>
    </citation>
    <scope>NUCLEOTIDE SEQUENCE</scope>
    <source>
        <strain evidence="1">CBS 123094</strain>
    </source>
</reference>